<gene>
    <name evidence="2" type="ORF">HAX54_018704</name>
</gene>
<protein>
    <submittedName>
        <fullName evidence="2">Uncharacterized protein</fullName>
    </submittedName>
</protein>
<organism evidence="2 3">
    <name type="scientific">Datura stramonium</name>
    <name type="common">Jimsonweed</name>
    <name type="synonym">Common thornapple</name>
    <dbReference type="NCBI Taxonomy" id="4076"/>
    <lineage>
        <taxon>Eukaryota</taxon>
        <taxon>Viridiplantae</taxon>
        <taxon>Streptophyta</taxon>
        <taxon>Embryophyta</taxon>
        <taxon>Tracheophyta</taxon>
        <taxon>Spermatophyta</taxon>
        <taxon>Magnoliopsida</taxon>
        <taxon>eudicotyledons</taxon>
        <taxon>Gunneridae</taxon>
        <taxon>Pentapetalae</taxon>
        <taxon>asterids</taxon>
        <taxon>lamiids</taxon>
        <taxon>Solanales</taxon>
        <taxon>Solanaceae</taxon>
        <taxon>Solanoideae</taxon>
        <taxon>Datureae</taxon>
        <taxon>Datura</taxon>
    </lineage>
</organism>
<feature type="region of interest" description="Disordered" evidence="1">
    <location>
        <begin position="30"/>
        <end position="52"/>
    </location>
</feature>
<feature type="compositionally biased region" description="Low complexity" evidence="1">
    <location>
        <begin position="33"/>
        <end position="42"/>
    </location>
</feature>
<evidence type="ECO:0000256" key="1">
    <source>
        <dbReference type="SAM" id="MobiDB-lite"/>
    </source>
</evidence>
<evidence type="ECO:0000313" key="3">
    <source>
        <dbReference type="Proteomes" id="UP000823775"/>
    </source>
</evidence>
<reference evidence="2 3" key="1">
    <citation type="journal article" date="2021" name="BMC Genomics">
        <title>Datura genome reveals duplications of psychoactive alkaloid biosynthetic genes and high mutation rate following tissue culture.</title>
        <authorList>
            <person name="Rajewski A."/>
            <person name="Carter-House D."/>
            <person name="Stajich J."/>
            <person name="Litt A."/>
        </authorList>
    </citation>
    <scope>NUCLEOTIDE SEQUENCE [LARGE SCALE GENOMIC DNA]</scope>
    <source>
        <strain evidence="2">AR-01</strain>
    </source>
</reference>
<sequence>MTISTTGQPSSASQASALTSVDQFSSLYHKHTSSNSYPSFSSDPDASLKNPIQASELLPKSAQVVYSLNPRPILTIASSSLRTSHKMLQAGTDSVMVVYTPSVPLKKVVHEAAVRRSKSDQPNSNDQECSPRVMVSDNAQLIPLKIYNTDIV</sequence>
<dbReference type="EMBL" id="JACEIK010002283">
    <property type="protein sequence ID" value="MCD9560205.1"/>
    <property type="molecule type" value="Genomic_DNA"/>
</dbReference>
<name>A0ABS8UP11_DATST</name>
<proteinExistence type="predicted"/>
<evidence type="ECO:0000313" key="2">
    <source>
        <dbReference type="EMBL" id="MCD9560205.1"/>
    </source>
</evidence>
<keyword evidence="3" id="KW-1185">Reference proteome</keyword>
<comment type="caution">
    <text evidence="2">The sequence shown here is derived from an EMBL/GenBank/DDBJ whole genome shotgun (WGS) entry which is preliminary data.</text>
</comment>
<dbReference type="Proteomes" id="UP000823775">
    <property type="component" value="Unassembled WGS sequence"/>
</dbReference>
<feature type="non-terminal residue" evidence="2">
    <location>
        <position position="152"/>
    </location>
</feature>
<accession>A0ABS8UP11</accession>